<proteinExistence type="inferred from homology"/>
<sequence>MTYEQLFKDVTDIYSRLFNHKAALQGLNQNFVKEFEEKRDESESLSRSLEWITDCSDRIYPATQQGLEDNVHKVKEAVEKASKSCQRIIQDEADKKMEWLGQERAKRLQEWRDFTEGHAQARRQQADRDFEARAEELRRHYADLEEKLNQGAVGRVL</sequence>
<keyword evidence="4" id="KW-1185">Reference proteome</keyword>
<dbReference type="SUPFAM" id="SSF58113">
    <property type="entry name" value="Apolipoprotein A-I"/>
    <property type="match status" value="1"/>
</dbReference>
<dbReference type="PANTHER" id="PTHR31784">
    <property type="entry name" value="BIOGENESIS OF LYSOSOME-RELATED ORGANELLES COMPLEX 1 SUBUNIT 5"/>
    <property type="match status" value="1"/>
</dbReference>
<evidence type="ECO:0000313" key="3">
    <source>
        <dbReference type="EMBL" id="RUS70682.1"/>
    </source>
</evidence>
<comment type="caution">
    <text evidence="3">The sequence shown here is derived from an EMBL/GenBank/DDBJ whole genome shotgun (WGS) entry which is preliminary data.</text>
</comment>
<dbReference type="Pfam" id="PF14942">
    <property type="entry name" value="Muted"/>
    <property type="match status" value="1"/>
</dbReference>
<dbReference type="STRING" id="188477.A0A3S0Z4S2"/>
<protein>
    <recommendedName>
        <fullName evidence="2">Biogenesis of lysosome-related organelles complex 1 subunit 5</fullName>
    </recommendedName>
</protein>
<name>A0A3S0Z4S2_ELYCH</name>
<accession>A0A3S0Z4S2</accession>
<dbReference type="OrthoDB" id="18964at2759"/>
<evidence type="ECO:0000256" key="2">
    <source>
        <dbReference type="ARBA" id="ARBA00019580"/>
    </source>
</evidence>
<dbReference type="InterPro" id="IPR017243">
    <property type="entry name" value="Bloc1s5"/>
</dbReference>
<dbReference type="PANTHER" id="PTHR31784:SF2">
    <property type="entry name" value="BIOGENESIS OF LYSOSOME-RELATED ORGANELLES COMPLEX 1 SUBUNIT 5"/>
    <property type="match status" value="1"/>
</dbReference>
<comment type="similarity">
    <text evidence="1">Belongs to the BLOC1S5 family.</text>
</comment>
<organism evidence="3 4">
    <name type="scientific">Elysia chlorotica</name>
    <name type="common">Eastern emerald elysia</name>
    <name type="synonym">Sea slug</name>
    <dbReference type="NCBI Taxonomy" id="188477"/>
    <lineage>
        <taxon>Eukaryota</taxon>
        <taxon>Metazoa</taxon>
        <taxon>Spiralia</taxon>
        <taxon>Lophotrochozoa</taxon>
        <taxon>Mollusca</taxon>
        <taxon>Gastropoda</taxon>
        <taxon>Heterobranchia</taxon>
        <taxon>Euthyneura</taxon>
        <taxon>Panpulmonata</taxon>
        <taxon>Sacoglossa</taxon>
        <taxon>Placobranchoidea</taxon>
        <taxon>Plakobranchidae</taxon>
        <taxon>Elysia</taxon>
    </lineage>
</organism>
<reference evidence="3 4" key="1">
    <citation type="submission" date="2019-01" db="EMBL/GenBank/DDBJ databases">
        <title>A draft genome assembly of the solar-powered sea slug Elysia chlorotica.</title>
        <authorList>
            <person name="Cai H."/>
            <person name="Li Q."/>
            <person name="Fang X."/>
            <person name="Li J."/>
            <person name="Curtis N.E."/>
            <person name="Altenburger A."/>
            <person name="Shibata T."/>
            <person name="Feng M."/>
            <person name="Maeda T."/>
            <person name="Schwartz J.A."/>
            <person name="Shigenobu S."/>
            <person name="Lundholm N."/>
            <person name="Nishiyama T."/>
            <person name="Yang H."/>
            <person name="Hasebe M."/>
            <person name="Li S."/>
            <person name="Pierce S.K."/>
            <person name="Wang J."/>
        </authorList>
    </citation>
    <scope>NUCLEOTIDE SEQUENCE [LARGE SCALE GENOMIC DNA]</scope>
    <source>
        <strain evidence="3">EC2010</strain>
        <tissue evidence="3">Whole organism of an adult</tissue>
    </source>
</reference>
<gene>
    <name evidence="3" type="ORF">EGW08_021558</name>
</gene>
<dbReference type="EMBL" id="RQTK01001354">
    <property type="protein sequence ID" value="RUS70682.1"/>
    <property type="molecule type" value="Genomic_DNA"/>
</dbReference>
<dbReference type="AlphaFoldDB" id="A0A3S0Z4S2"/>
<dbReference type="GO" id="GO:0031083">
    <property type="term" value="C:BLOC-1 complex"/>
    <property type="evidence" value="ECO:0007669"/>
    <property type="project" value="InterPro"/>
</dbReference>
<dbReference type="GO" id="GO:0030133">
    <property type="term" value="C:transport vesicle"/>
    <property type="evidence" value="ECO:0007669"/>
    <property type="project" value="InterPro"/>
</dbReference>
<dbReference type="Proteomes" id="UP000271974">
    <property type="component" value="Unassembled WGS sequence"/>
</dbReference>
<evidence type="ECO:0000313" key="4">
    <source>
        <dbReference type="Proteomes" id="UP000271974"/>
    </source>
</evidence>
<evidence type="ECO:0000256" key="1">
    <source>
        <dbReference type="ARBA" id="ARBA00010754"/>
    </source>
</evidence>